<evidence type="ECO:0000313" key="3">
    <source>
        <dbReference type="Proteomes" id="UP000265080"/>
    </source>
</evidence>
<evidence type="ECO:0000313" key="2">
    <source>
        <dbReference type="Ensembl" id="ENSAPEP00000000026.1"/>
    </source>
</evidence>
<accession>A0A3P8RIJ8</accession>
<name>A0A3P8RIJ8_AMPPE</name>
<evidence type="ECO:0008006" key="4">
    <source>
        <dbReference type="Google" id="ProtNLM"/>
    </source>
</evidence>
<sequence>MPIFVPPVTDTPVLPAAQVPVEEMDRDEMSALICSITREELKEHIKELLPQLDSIKLDVKHCVEKVTGLETALSGQSDQINKVEDECGELQNICSMLQQENKELKEKTDRLEGYSRRFNIRVFGLNRGVEGDNATEYMSELLKDVFKGQKTLPCQPDVEMAHRIVSKGPGPTPMIARLQCFLAKESILKIAKEENVLEYKGMKLKIFPDLTTETARKRAQCKGRSVILVFSSLLLTLQSKGVLLPPTGQMK</sequence>
<reference evidence="2" key="3">
    <citation type="submission" date="2025-09" db="UniProtKB">
        <authorList>
            <consortium name="Ensembl"/>
        </authorList>
    </citation>
    <scope>IDENTIFICATION</scope>
</reference>
<keyword evidence="1" id="KW-0175">Coiled coil</keyword>
<reference evidence="2" key="2">
    <citation type="submission" date="2025-08" db="UniProtKB">
        <authorList>
            <consortium name="Ensembl"/>
        </authorList>
    </citation>
    <scope>IDENTIFICATION</scope>
</reference>
<organism evidence="2 3">
    <name type="scientific">Amphiprion percula</name>
    <name type="common">Orange clownfish</name>
    <name type="synonym">Lutjanus percula</name>
    <dbReference type="NCBI Taxonomy" id="161767"/>
    <lineage>
        <taxon>Eukaryota</taxon>
        <taxon>Metazoa</taxon>
        <taxon>Chordata</taxon>
        <taxon>Craniata</taxon>
        <taxon>Vertebrata</taxon>
        <taxon>Euteleostomi</taxon>
        <taxon>Actinopterygii</taxon>
        <taxon>Neopterygii</taxon>
        <taxon>Teleostei</taxon>
        <taxon>Neoteleostei</taxon>
        <taxon>Acanthomorphata</taxon>
        <taxon>Ovalentaria</taxon>
        <taxon>Pomacentridae</taxon>
        <taxon>Amphiprion</taxon>
    </lineage>
</organism>
<dbReference type="Ensembl" id="ENSAPET00000000026.1">
    <property type="protein sequence ID" value="ENSAPEP00000000026.1"/>
    <property type="gene ID" value="ENSAPEG00000000018.1"/>
</dbReference>
<dbReference type="Gene3D" id="3.30.70.1820">
    <property type="entry name" value="L1 transposable element, RRM domain"/>
    <property type="match status" value="1"/>
</dbReference>
<dbReference type="InterPro" id="IPR004244">
    <property type="entry name" value="Transposase_22"/>
</dbReference>
<dbReference type="GeneTree" id="ENSGT00990000205925"/>
<keyword evidence="3" id="KW-1185">Reference proteome</keyword>
<dbReference type="OMA" id="DNATEYM"/>
<proteinExistence type="predicted"/>
<evidence type="ECO:0000256" key="1">
    <source>
        <dbReference type="SAM" id="Coils"/>
    </source>
</evidence>
<dbReference type="Proteomes" id="UP000265080">
    <property type="component" value="Chromosome 1"/>
</dbReference>
<feature type="coiled-coil region" evidence="1">
    <location>
        <begin position="80"/>
        <end position="117"/>
    </location>
</feature>
<protein>
    <recommendedName>
        <fullName evidence="4">L1 transposable element RRM domain-containing protein</fullName>
    </recommendedName>
</protein>
<reference evidence="2 3" key="1">
    <citation type="submission" date="2018-03" db="EMBL/GenBank/DDBJ databases">
        <title>Finding Nemo's genes: A chromosome-scale reference assembly of the genome of the orange clownfish Amphiprion percula.</title>
        <authorList>
            <person name="Lehmann R."/>
        </authorList>
    </citation>
    <scope>NUCLEOTIDE SEQUENCE</scope>
</reference>
<dbReference type="PANTHER" id="PTHR11505">
    <property type="entry name" value="L1 TRANSPOSABLE ELEMENT-RELATED"/>
    <property type="match status" value="1"/>
</dbReference>
<dbReference type="AlphaFoldDB" id="A0A3P8RIJ8"/>